<evidence type="ECO:0000256" key="1">
    <source>
        <dbReference type="ARBA" id="ARBA00023125"/>
    </source>
</evidence>
<dbReference type="Gene3D" id="1.10.357.10">
    <property type="entry name" value="Tetracycline Repressor, domain 2"/>
    <property type="match status" value="1"/>
</dbReference>
<protein>
    <submittedName>
        <fullName evidence="4">TetR family transcriptional regulator</fullName>
    </submittedName>
</protein>
<dbReference type="RefSeq" id="WP_229191272.1">
    <property type="nucleotide sequence ID" value="NZ_CP121646.1"/>
</dbReference>
<proteinExistence type="predicted"/>
<keyword evidence="1 2" id="KW-0238">DNA-binding</keyword>
<dbReference type="InterPro" id="IPR001647">
    <property type="entry name" value="HTH_TetR"/>
</dbReference>
<comment type="caution">
    <text evidence="2">Lacks conserved residue(s) required for the propagation of feature annotation.</text>
</comment>
<reference evidence="4 5" key="1">
    <citation type="submission" date="2023-04" db="EMBL/GenBank/DDBJ databases">
        <title>Australian commercial rhizobial inoculants.</title>
        <authorList>
            <person name="Kohlmeier M.G."/>
            <person name="O'Hara G.W."/>
            <person name="Colombi E."/>
            <person name="Ramsay J.P."/>
            <person name="Terpolilli J."/>
        </authorList>
    </citation>
    <scope>NUCLEOTIDE SEQUENCE [LARGE SCALE GENOMIC DNA]</scope>
    <source>
        <strain evidence="4 5">CB627</strain>
    </source>
</reference>
<evidence type="ECO:0000313" key="4">
    <source>
        <dbReference type="EMBL" id="WFU67947.1"/>
    </source>
</evidence>
<organism evidence="4 5">
    <name type="scientific">Bradyrhizobium brasilense</name>
    <dbReference type="NCBI Taxonomy" id="1419277"/>
    <lineage>
        <taxon>Bacteria</taxon>
        <taxon>Pseudomonadati</taxon>
        <taxon>Pseudomonadota</taxon>
        <taxon>Alphaproteobacteria</taxon>
        <taxon>Hyphomicrobiales</taxon>
        <taxon>Nitrobacteraceae</taxon>
        <taxon>Bradyrhizobium</taxon>
    </lineage>
</organism>
<dbReference type="SUPFAM" id="SSF48498">
    <property type="entry name" value="Tetracyclin repressor-like, C-terminal domain"/>
    <property type="match status" value="1"/>
</dbReference>
<evidence type="ECO:0000313" key="5">
    <source>
        <dbReference type="Proteomes" id="UP001221546"/>
    </source>
</evidence>
<keyword evidence="5" id="KW-1185">Reference proteome</keyword>
<dbReference type="PANTHER" id="PTHR30055:SF200">
    <property type="entry name" value="HTH-TYPE TRANSCRIPTIONAL REPRESSOR BDCR"/>
    <property type="match status" value="1"/>
</dbReference>
<dbReference type="SUPFAM" id="SSF46689">
    <property type="entry name" value="Homeodomain-like"/>
    <property type="match status" value="1"/>
</dbReference>
<accession>A0ABY8JW49</accession>
<evidence type="ECO:0000259" key="3">
    <source>
        <dbReference type="PROSITE" id="PS50977"/>
    </source>
</evidence>
<dbReference type="Proteomes" id="UP001221546">
    <property type="component" value="Chromosome"/>
</dbReference>
<sequence>MDEIASATRVTKRTLYNHFQSKDQLLAFVLEAQNELALAAFATFGDKLSGSPAAIIDGLFRDLAVWADRPRWAGSGFTRLVIELADLPGHPARAIARRHKALLETHLGALLKRAGVRDAHRRAREIWLLSEGAISLMLVHGDRAYAAAAADAAKRLLRGSSR</sequence>
<name>A0ABY8JW49_9BRAD</name>
<feature type="domain" description="HTH tetR-type" evidence="3">
    <location>
        <begin position="1"/>
        <end position="37"/>
    </location>
</feature>
<gene>
    <name evidence="4" type="ORF">QA636_04290</name>
</gene>
<dbReference type="PROSITE" id="PS50977">
    <property type="entry name" value="HTH_TETR_2"/>
    <property type="match status" value="1"/>
</dbReference>
<evidence type="ECO:0000256" key="2">
    <source>
        <dbReference type="PROSITE-ProRule" id="PRU00335"/>
    </source>
</evidence>
<dbReference type="EMBL" id="CP121646">
    <property type="protein sequence ID" value="WFU67947.1"/>
    <property type="molecule type" value="Genomic_DNA"/>
</dbReference>
<dbReference type="InterPro" id="IPR009057">
    <property type="entry name" value="Homeodomain-like_sf"/>
</dbReference>
<dbReference type="PANTHER" id="PTHR30055">
    <property type="entry name" value="HTH-TYPE TRANSCRIPTIONAL REGULATOR RUTR"/>
    <property type="match status" value="1"/>
</dbReference>
<dbReference type="InterPro" id="IPR036271">
    <property type="entry name" value="Tet_transcr_reg_TetR-rel_C_sf"/>
</dbReference>
<dbReference type="InterPro" id="IPR050109">
    <property type="entry name" value="HTH-type_TetR-like_transc_reg"/>
</dbReference>
<dbReference type="Pfam" id="PF00440">
    <property type="entry name" value="TetR_N"/>
    <property type="match status" value="1"/>
</dbReference>